<protein>
    <submittedName>
        <fullName evidence="3">LysR substrate binding domain-containing protein</fullName>
    </submittedName>
</protein>
<dbReference type="InterPro" id="IPR058163">
    <property type="entry name" value="LysR-type_TF_proteobact-type"/>
</dbReference>
<dbReference type="AlphaFoldDB" id="A0A1G9KKM2"/>
<feature type="domain" description="LysR substrate-binding" evidence="2">
    <location>
        <begin position="3"/>
        <end position="108"/>
    </location>
</feature>
<evidence type="ECO:0000256" key="1">
    <source>
        <dbReference type="ARBA" id="ARBA00009437"/>
    </source>
</evidence>
<keyword evidence="4" id="KW-1185">Reference proteome</keyword>
<dbReference type="GO" id="GO:0006351">
    <property type="term" value="P:DNA-templated transcription"/>
    <property type="evidence" value="ECO:0007669"/>
    <property type="project" value="TreeGrafter"/>
</dbReference>
<dbReference type="EMBL" id="FNEE01000041">
    <property type="protein sequence ID" value="SDL50338.1"/>
    <property type="molecule type" value="Genomic_DNA"/>
</dbReference>
<proteinExistence type="inferred from homology"/>
<dbReference type="SUPFAM" id="SSF53850">
    <property type="entry name" value="Periplasmic binding protein-like II"/>
    <property type="match status" value="1"/>
</dbReference>
<name>A0A1G9KKM2_9HYPH</name>
<dbReference type="GO" id="GO:0043565">
    <property type="term" value="F:sequence-specific DNA binding"/>
    <property type="evidence" value="ECO:0007669"/>
    <property type="project" value="TreeGrafter"/>
</dbReference>
<sequence>MSEHRCASYRQNTGGGLYAWEFEQDGVELEVRVNGPVIFNDNEMLLHAAVDGLCLVYTFENQISQHVAEGRLVRVLEDWCPPYSGYHLYYPSRRQHTAAFTLLVDALRYRG</sequence>
<evidence type="ECO:0000313" key="4">
    <source>
        <dbReference type="Proteomes" id="UP000198894"/>
    </source>
</evidence>
<dbReference type="Gene3D" id="3.40.190.10">
    <property type="entry name" value="Periplasmic binding protein-like II"/>
    <property type="match status" value="2"/>
</dbReference>
<dbReference type="InterPro" id="IPR005119">
    <property type="entry name" value="LysR_subst-bd"/>
</dbReference>
<organism evidence="3 4">
    <name type="scientific">Mesorhizobium muleiense</name>
    <dbReference type="NCBI Taxonomy" id="1004279"/>
    <lineage>
        <taxon>Bacteria</taxon>
        <taxon>Pseudomonadati</taxon>
        <taxon>Pseudomonadota</taxon>
        <taxon>Alphaproteobacteria</taxon>
        <taxon>Hyphomicrobiales</taxon>
        <taxon>Phyllobacteriaceae</taxon>
        <taxon>Mesorhizobium</taxon>
    </lineage>
</organism>
<evidence type="ECO:0000313" key="3">
    <source>
        <dbReference type="EMBL" id="SDL50338.1"/>
    </source>
</evidence>
<gene>
    <name evidence="3" type="ORF">SAMN05428953_1417</name>
</gene>
<dbReference type="PANTHER" id="PTHR30537:SF1">
    <property type="entry name" value="HTH-TYPE TRANSCRIPTIONAL REGULATOR PGRR"/>
    <property type="match status" value="1"/>
</dbReference>
<comment type="similarity">
    <text evidence="1">Belongs to the LysR transcriptional regulatory family.</text>
</comment>
<reference evidence="4" key="1">
    <citation type="submission" date="2016-10" db="EMBL/GenBank/DDBJ databases">
        <authorList>
            <person name="Varghese N."/>
            <person name="Submissions S."/>
        </authorList>
    </citation>
    <scope>NUCLEOTIDE SEQUENCE [LARGE SCALE GENOMIC DNA]</scope>
    <source>
        <strain evidence="4">CGMCC 1.11022</strain>
    </source>
</reference>
<dbReference type="GO" id="GO:0003700">
    <property type="term" value="F:DNA-binding transcription factor activity"/>
    <property type="evidence" value="ECO:0007669"/>
    <property type="project" value="TreeGrafter"/>
</dbReference>
<dbReference type="Proteomes" id="UP000198894">
    <property type="component" value="Unassembled WGS sequence"/>
</dbReference>
<accession>A0A1G9KKM2</accession>
<dbReference type="Pfam" id="PF03466">
    <property type="entry name" value="LysR_substrate"/>
    <property type="match status" value="1"/>
</dbReference>
<evidence type="ECO:0000259" key="2">
    <source>
        <dbReference type="Pfam" id="PF03466"/>
    </source>
</evidence>
<dbReference type="PANTHER" id="PTHR30537">
    <property type="entry name" value="HTH-TYPE TRANSCRIPTIONAL REGULATOR"/>
    <property type="match status" value="1"/>
</dbReference>